<evidence type="ECO:0000256" key="16">
    <source>
        <dbReference type="SAM" id="SignalP"/>
    </source>
</evidence>
<dbReference type="SUPFAM" id="SSF52058">
    <property type="entry name" value="L domain-like"/>
    <property type="match status" value="1"/>
</dbReference>
<dbReference type="InterPro" id="IPR013783">
    <property type="entry name" value="Ig-like_fold"/>
</dbReference>
<keyword evidence="9" id="KW-1015">Disulfide bond</keyword>
<evidence type="ECO:0000256" key="1">
    <source>
        <dbReference type="ARBA" id="ARBA00004479"/>
    </source>
</evidence>
<dbReference type="InterPro" id="IPR000483">
    <property type="entry name" value="Cys-rich_flank_reg_C"/>
</dbReference>
<dbReference type="InterPro" id="IPR050467">
    <property type="entry name" value="LRFN"/>
</dbReference>
<dbReference type="AlphaFoldDB" id="A0A8C4QIA3"/>
<evidence type="ECO:0000256" key="10">
    <source>
        <dbReference type="ARBA" id="ARBA00023180"/>
    </source>
</evidence>
<dbReference type="GeneTree" id="ENSGT00940000156417"/>
<keyword evidence="4 16" id="KW-0732">Signal</keyword>
<dbReference type="SUPFAM" id="SSF49265">
    <property type="entry name" value="Fibronectin type III"/>
    <property type="match status" value="1"/>
</dbReference>
<keyword evidence="10" id="KW-0325">Glycoprotein</keyword>
<sequence length="758" mass="81939">MAVQLLPCLFVLVVVSIGPVSARCPRRCVCQNLSPSMATLCAKKGLLAIPLTVDRQTVELRLSDNFIARLKHQDLANITGLVDLTLSRNTLGEIMPGTFADLHSLRSLYLDGNRLTYFDSATLRGLTSLRLLTASNNQLGHVADNAFNEFVSSMEDLDLSYNNLRTLPWSSVRRMNGLHTLALDHNLLEFIAEGAFSLLHRLTRLDLTSNRLHSLAPDPIFSQPPAAQLGSMTLSLAGNPLHCNCELLWLRRQHRKDFLETCAAPQVLAGRSFWAVPEEEFICQSPIITRRSTRQLALEGQRAVLRCRAAGDPQPVFHWLSPDGRLVHNSSRAIIYNNGTLDLLVTTARDDGTFTCIASNAAGQTMANVVLAIVHLPRIVDPSSRPSDPGALDTAALGRKFTIGTRAGSRMQTSGELPNVHLIDVAPTTAVVSWKSSQHLGDVRIYQVQYNGSSDGSLIYRMVMAPSLSCSLVGLAPSTAYDVCVAAIHDDGTTEQVATRLLGCAAFRTLHAPEGESLHCASVNSSPAVAGRLLGGTMIIAIGGVIVACLLVFTVILVVGFKACGSGTRTVTPTASGKPSILPRTQVQSPTRGFSTCRDGGQLPDDDCNGAWGDIRISAQCDAMSPSPLVGNTASKLLSTKDQLHPSKGDTMAVTSMPDRIKRRSLPTHQLEDEDPLLVEMGGSRWSGSWNVNRRSFSFDAGASPGKLTMHTVPGALGQIWTKRSLSLNGIFFGLKEEQLATRHRIFSSSDWILESTV</sequence>
<evidence type="ECO:0000256" key="12">
    <source>
        <dbReference type="ARBA" id="ARBA00034103"/>
    </source>
</evidence>
<dbReference type="GO" id="GO:0016020">
    <property type="term" value="C:membrane"/>
    <property type="evidence" value="ECO:0007669"/>
    <property type="project" value="UniProtKB-SubCell"/>
</dbReference>
<dbReference type="InterPro" id="IPR001611">
    <property type="entry name" value="Leu-rich_rpt"/>
</dbReference>
<evidence type="ECO:0000256" key="7">
    <source>
        <dbReference type="ARBA" id="ARBA00023018"/>
    </source>
</evidence>
<evidence type="ECO:0000259" key="18">
    <source>
        <dbReference type="PROSITE" id="PS50853"/>
    </source>
</evidence>
<evidence type="ECO:0000259" key="17">
    <source>
        <dbReference type="PROSITE" id="PS50835"/>
    </source>
</evidence>
<evidence type="ECO:0000256" key="9">
    <source>
        <dbReference type="ARBA" id="ARBA00023157"/>
    </source>
</evidence>
<feature type="domain" description="Ig-like" evidence="17">
    <location>
        <begin position="286"/>
        <end position="372"/>
    </location>
</feature>
<name>A0A8C4QIA3_EPTBU</name>
<dbReference type="SMART" id="SM00408">
    <property type="entry name" value="IGc2"/>
    <property type="match status" value="1"/>
</dbReference>
<evidence type="ECO:0000313" key="20">
    <source>
        <dbReference type="Proteomes" id="UP000694388"/>
    </source>
</evidence>
<dbReference type="InterPro" id="IPR032675">
    <property type="entry name" value="LRR_dom_sf"/>
</dbReference>
<dbReference type="PROSITE" id="PS50853">
    <property type="entry name" value="FN3"/>
    <property type="match status" value="1"/>
</dbReference>
<reference evidence="19" key="1">
    <citation type="submission" date="2025-08" db="UniProtKB">
        <authorList>
            <consortium name="Ensembl"/>
        </authorList>
    </citation>
    <scope>IDENTIFICATION</scope>
</reference>
<dbReference type="OMA" id="DEFLCEQ"/>
<dbReference type="Gene3D" id="3.80.10.10">
    <property type="entry name" value="Ribonuclease Inhibitor"/>
    <property type="match status" value="2"/>
</dbReference>
<dbReference type="InterPro" id="IPR003961">
    <property type="entry name" value="FN3_dom"/>
</dbReference>
<feature type="domain" description="Fibronectin type-III" evidence="18">
    <location>
        <begin position="416"/>
        <end position="512"/>
    </location>
</feature>
<evidence type="ECO:0000256" key="13">
    <source>
        <dbReference type="ARBA" id="ARBA00038433"/>
    </source>
</evidence>
<keyword evidence="5" id="KW-0677">Repeat</keyword>
<evidence type="ECO:0000256" key="3">
    <source>
        <dbReference type="ARBA" id="ARBA00022692"/>
    </source>
</evidence>
<evidence type="ECO:0000256" key="8">
    <source>
        <dbReference type="ARBA" id="ARBA00023136"/>
    </source>
</evidence>
<dbReference type="SMART" id="SM00082">
    <property type="entry name" value="LRRCT"/>
    <property type="match status" value="1"/>
</dbReference>
<dbReference type="SMART" id="SM00060">
    <property type="entry name" value="FN3"/>
    <property type="match status" value="1"/>
</dbReference>
<dbReference type="Proteomes" id="UP000694388">
    <property type="component" value="Unplaced"/>
</dbReference>
<dbReference type="InterPro" id="IPR036116">
    <property type="entry name" value="FN3_sf"/>
</dbReference>
<accession>A0A8C4QIA3</accession>
<feature type="compositionally biased region" description="Polar residues" evidence="14">
    <location>
        <begin position="573"/>
        <end position="594"/>
    </location>
</feature>
<evidence type="ECO:0000256" key="4">
    <source>
        <dbReference type="ARBA" id="ARBA00022729"/>
    </source>
</evidence>
<dbReference type="Pfam" id="PF13855">
    <property type="entry name" value="LRR_8"/>
    <property type="match status" value="2"/>
</dbReference>
<comment type="similarity">
    <text evidence="13">Belongs to the LRFN family.</text>
</comment>
<dbReference type="SMART" id="SM00409">
    <property type="entry name" value="IG"/>
    <property type="match status" value="1"/>
</dbReference>
<dbReference type="InterPro" id="IPR007110">
    <property type="entry name" value="Ig-like_dom"/>
</dbReference>
<feature type="region of interest" description="Disordered" evidence="14">
    <location>
        <begin position="573"/>
        <end position="600"/>
    </location>
</feature>
<evidence type="ECO:0000256" key="6">
    <source>
        <dbReference type="ARBA" id="ARBA00022989"/>
    </source>
</evidence>
<feature type="chain" id="PRO_5034935051" evidence="16">
    <location>
        <begin position="23"/>
        <end position="758"/>
    </location>
</feature>
<dbReference type="InterPro" id="IPR003591">
    <property type="entry name" value="Leu-rich_rpt_typical-subtyp"/>
</dbReference>
<protein>
    <submittedName>
        <fullName evidence="19">Leucine rich repeat and fibronectin type III domain containing 2</fullName>
    </submittedName>
</protein>
<organism evidence="19 20">
    <name type="scientific">Eptatretus burgeri</name>
    <name type="common">Inshore hagfish</name>
    <dbReference type="NCBI Taxonomy" id="7764"/>
    <lineage>
        <taxon>Eukaryota</taxon>
        <taxon>Metazoa</taxon>
        <taxon>Chordata</taxon>
        <taxon>Craniata</taxon>
        <taxon>Vertebrata</taxon>
        <taxon>Cyclostomata</taxon>
        <taxon>Myxini</taxon>
        <taxon>Myxiniformes</taxon>
        <taxon>Myxinidae</taxon>
        <taxon>Eptatretinae</taxon>
        <taxon>Eptatretus</taxon>
    </lineage>
</organism>
<proteinExistence type="inferred from homology"/>
<dbReference type="InterPro" id="IPR003598">
    <property type="entry name" value="Ig_sub2"/>
</dbReference>
<dbReference type="SMART" id="SM00369">
    <property type="entry name" value="LRR_TYP"/>
    <property type="match status" value="6"/>
</dbReference>
<reference evidence="19" key="2">
    <citation type="submission" date="2025-09" db="UniProtKB">
        <authorList>
            <consortium name="Ensembl"/>
        </authorList>
    </citation>
    <scope>IDENTIFICATION</scope>
</reference>
<evidence type="ECO:0000256" key="11">
    <source>
        <dbReference type="ARBA" id="ARBA00023319"/>
    </source>
</evidence>
<evidence type="ECO:0000313" key="19">
    <source>
        <dbReference type="Ensembl" id="ENSEBUP00000015356.1"/>
    </source>
</evidence>
<dbReference type="Pfam" id="PF00041">
    <property type="entry name" value="fn3"/>
    <property type="match status" value="1"/>
</dbReference>
<dbReference type="Pfam" id="PF13927">
    <property type="entry name" value="Ig_3"/>
    <property type="match status" value="1"/>
</dbReference>
<dbReference type="InterPro" id="IPR036179">
    <property type="entry name" value="Ig-like_dom_sf"/>
</dbReference>
<keyword evidence="7" id="KW-0770">Synapse</keyword>
<dbReference type="FunFam" id="2.60.40.10:FF:000091">
    <property type="entry name" value="Leucine-rich repeat and fibronectin type III domain-containing protein 1"/>
    <property type="match status" value="1"/>
</dbReference>
<keyword evidence="20" id="KW-1185">Reference proteome</keyword>
<dbReference type="Ensembl" id="ENSEBUT00000015932.1">
    <property type="protein sequence ID" value="ENSEBUP00000015356.1"/>
    <property type="gene ID" value="ENSEBUG00000009684.1"/>
</dbReference>
<dbReference type="CDD" id="cd00063">
    <property type="entry name" value="FN3"/>
    <property type="match status" value="1"/>
</dbReference>
<evidence type="ECO:0000256" key="5">
    <source>
        <dbReference type="ARBA" id="ARBA00022737"/>
    </source>
</evidence>
<feature type="signal peptide" evidence="16">
    <location>
        <begin position="1"/>
        <end position="22"/>
    </location>
</feature>
<keyword evidence="6 15" id="KW-1133">Transmembrane helix</keyword>
<dbReference type="PANTHER" id="PTHR45842:SF12">
    <property type="entry name" value="KEKKON 5, ISOFORM A"/>
    <property type="match status" value="1"/>
</dbReference>
<comment type="subcellular location">
    <subcellularLocation>
        <location evidence="1">Membrane</location>
        <topology evidence="1">Single-pass type I membrane protein</topology>
    </subcellularLocation>
    <subcellularLocation>
        <location evidence="12">Synapse</location>
    </subcellularLocation>
</comment>
<evidence type="ECO:0000256" key="2">
    <source>
        <dbReference type="ARBA" id="ARBA00022614"/>
    </source>
</evidence>
<evidence type="ECO:0000256" key="14">
    <source>
        <dbReference type="SAM" id="MobiDB-lite"/>
    </source>
</evidence>
<dbReference type="InterPro" id="IPR003599">
    <property type="entry name" value="Ig_sub"/>
</dbReference>
<dbReference type="Gene3D" id="2.60.40.10">
    <property type="entry name" value="Immunoglobulins"/>
    <property type="match status" value="2"/>
</dbReference>
<keyword evidence="3 15" id="KW-0812">Transmembrane</keyword>
<dbReference type="PANTHER" id="PTHR45842">
    <property type="entry name" value="SYNAPTIC ADHESION-LIKE MOLECULE SALM"/>
    <property type="match status" value="1"/>
</dbReference>
<evidence type="ECO:0000256" key="15">
    <source>
        <dbReference type="SAM" id="Phobius"/>
    </source>
</evidence>
<dbReference type="SUPFAM" id="SSF48726">
    <property type="entry name" value="Immunoglobulin"/>
    <property type="match status" value="1"/>
</dbReference>
<dbReference type="GO" id="GO:0045202">
    <property type="term" value="C:synapse"/>
    <property type="evidence" value="ECO:0007669"/>
    <property type="project" value="UniProtKB-SubCell"/>
</dbReference>
<feature type="transmembrane region" description="Helical" evidence="15">
    <location>
        <begin position="533"/>
        <end position="559"/>
    </location>
</feature>
<dbReference type="FunFam" id="3.80.10.10:FF:000019">
    <property type="entry name" value="leucine-rich repeat and fibronectin type III domain-containing protein 1"/>
    <property type="match status" value="1"/>
</dbReference>
<keyword evidence="2" id="KW-0433">Leucine-rich repeat</keyword>
<dbReference type="PROSITE" id="PS50835">
    <property type="entry name" value="IG_LIKE"/>
    <property type="match status" value="1"/>
</dbReference>
<keyword evidence="11" id="KW-0393">Immunoglobulin domain</keyword>
<keyword evidence="8 15" id="KW-0472">Membrane</keyword>